<dbReference type="EMBL" id="JAPDNS010000001">
    <property type="protein sequence ID" value="MCW3483813.1"/>
    <property type="molecule type" value="Genomic_DNA"/>
</dbReference>
<accession>A0ABT3IIP4</accession>
<organism evidence="1 2">
    <name type="scientific">Chitinophaga nivalis</name>
    <dbReference type="NCBI Taxonomy" id="2991709"/>
    <lineage>
        <taxon>Bacteria</taxon>
        <taxon>Pseudomonadati</taxon>
        <taxon>Bacteroidota</taxon>
        <taxon>Chitinophagia</taxon>
        <taxon>Chitinophagales</taxon>
        <taxon>Chitinophagaceae</taxon>
        <taxon>Chitinophaga</taxon>
    </lineage>
</organism>
<gene>
    <name evidence="1" type="ORF">OL497_07915</name>
</gene>
<comment type="caution">
    <text evidence="1">The sequence shown here is derived from an EMBL/GenBank/DDBJ whole genome shotgun (WGS) entry which is preliminary data.</text>
</comment>
<name>A0ABT3IIP4_9BACT</name>
<reference evidence="1 2" key="1">
    <citation type="submission" date="2022-10" db="EMBL/GenBank/DDBJ databases">
        <title>Chitinophaga nivalis PC15 sp. nov., isolated from Pyeongchang county, South Korea.</title>
        <authorList>
            <person name="Trinh H.N."/>
        </authorList>
    </citation>
    <scope>NUCLEOTIDE SEQUENCE [LARGE SCALE GENOMIC DNA]</scope>
    <source>
        <strain evidence="1 2">PC14</strain>
    </source>
</reference>
<dbReference type="Proteomes" id="UP001207742">
    <property type="component" value="Unassembled WGS sequence"/>
</dbReference>
<proteinExistence type="predicted"/>
<protein>
    <recommendedName>
        <fullName evidence="3">Phage virion morphogenesis protein</fullName>
    </recommendedName>
</protein>
<evidence type="ECO:0000313" key="2">
    <source>
        <dbReference type="Proteomes" id="UP001207742"/>
    </source>
</evidence>
<keyword evidence="2" id="KW-1185">Reference proteome</keyword>
<evidence type="ECO:0008006" key="3">
    <source>
        <dbReference type="Google" id="ProtNLM"/>
    </source>
</evidence>
<sequence>MDTSISIQEKLNSLIVDKDQYMRGVVFGLVGEVRQRIHKRGQKADGSPIGEYKNSYLRIREKENRGNDRKIILSLTRQMEQDFVPVSENDQFGLGFNNPHNFDKAGWMENRFPNTYNLSDDELLMAEQAIQDYINGLFE</sequence>
<dbReference type="RefSeq" id="WP_264729332.1">
    <property type="nucleotide sequence ID" value="NZ_JAPDNR010000001.1"/>
</dbReference>
<evidence type="ECO:0000313" key="1">
    <source>
        <dbReference type="EMBL" id="MCW3483813.1"/>
    </source>
</evidence>